<dbReference type="Gene3D" id="1.25.10.90">
    <property type="match status" value="1"/>
</dbReference>
<evidence type="ECO:0008006" key="3">
    <source>
        <dbReference type="Google" id="ProtNLM"/>
    </source>
</evidence>
<dbReference type="AlphaFoldDB" id="A0A2R8ACD0"/>
<dbReference type="EMBL" id="OMKW01000003">
    <property type="protein sequence ID" value="SPF29881.1"/>
    <property type="molecule type" value="Genomic_DNA"/>
</dbReference>
<evidence type="ECO:0000313" key="2">
    <source>
        <dbReference type="Proteomes" id="UP000244932"/>
    </source>
</evidence>
<gene>
    <name evidence="1" type="ORF">POI8812_02205</name>
</gene>
<dbReference type="Proteomes" id="UP000244932">
    <property type="component" value="Unassembled WGS sequence"/>
</dbReference>
<dbReference type="InterPro" id="IPR016024">
    <property type="entry name" value="ARM-type_fold"/>
</dbReference>
<name>A0A2R8ACD0_9RHOB</name>
<dbReference type="InterPro" id="IPR014825">
    <property type="entry name" value="DNA_alkylation"/>
</dbReference>
<reference evidence="1 2" key="1">
    <citation type="submission" date="2018-03" db="EMBL/GenBank/DDBJ databases">
        <authorList>
            <person name="Keele B.F."/>
        </authorList>
    </citation>
    <scope>NUCLEOTIDE SEQUENCE [LARGE SCALE GENOMIC DNA]</scope>
    <source>
        <strain evidence="1 2">CeCT 8812</strain>
    </source>
</reference>
<dbReference type="CDD" id="cd06561">
    <property type="entry name" value="AlkD_like"/>
    <property type="match status" value="1"/>
</dbReference>
<dbReference type="PANTHER" id="PTHR34070">
    <property type="entry name" value="ARMADILLO-TYPE FOLD"/>
    <property type="match status" value="1"/>
</dbReference>
<dbReference type="SUPFAM" id="SSF48371">
    <property type="entry name" value="ARM repeat"/>
    <property type="match status" value="1"/>
</dbReference>
<proteinExistence type="predicted"/>
<accession>A0A2R8ACD0</accession>
<organism evidence="1 2">
    <name type="scientific">Pontivivens insulae</name>
    <dbReference type="NCBI Taxonomy" id="1639689"/>
    <lineage>
        <taxon>Bacteria</taxon>
        <taxon>Pseudomonadati</taxon>
        <taxon>Pseudomonadota</taxon>
        <taxon>Alphaproteobacteria</taxon>
        <taxon>Rhodobacterales</taxon>
        <taxon>Paracoccaceae</taxon>
        <taxon>Pontivivens</taxon>
    </lineage>
</organism>
<dbReference type="Pfam" id="PF08713">
    <property type="entry name" value="DNA_alkylation"/>
    <property type="match status" value="1"/>
</dbReference>
<keyword evidence="2" id="KW-1185">Reference proteome</keyword>
<evidence type="ECO:0000313" key="1">
    <source>
        <dbReference type="EMBL" id="SPF29881.1"/>
    </source>
</evidence>
<protein>
    <recommendedName>
        <fullName evidence="3">DNA alkylation repair enzyme</fullName>
    </recommendedName>
</protein>
<dbReference type="PANTHER" id="PTHR34070:SF1">
    <property type="entry name" value="DNA ALKYLATION REPAIR PROTEIN"/>
    <property type="match status" value="1"/>
</dbReference>
<sequence>MTTSATAIEELRAAGDSARAEEMAAYHKADRPYLGLANGDVEAMCRRWREGLDRDGRVALAIGLWDSNIFEARIAAGKVLVQARIKPDDAPVWDAIKQFALEFDSWAIADAVAKAAERRIAADLTRFDELADWAEAENMWMRRATLVFTLPWAKGRNPSPEEAARREQALGWAAHYTTDPEWFMQKAVSWWLRTLSRHDPERVHAFVAAHGEAMKPFAQKDALRLIT</sequence>
<dbReference type="RefSeq" id="WP_245895371.1">
    <property type="nucleotide sequence ID" value="NZ_OMKW01000003.1"/>
</dbReference>